<dbReference type="GO" id="GO:0004792">
    <property type="term" value="F:thiosulfate-cyanide sulfurtransferase activity"/>
    <property type="evidence" value="ECO:0007669"/>
    <property type="project" value="InterPro"/>
</dbReference>
<gene>
    <name evidence="2" type="ORF">Dace_2677</name>
</gene>
<dbReference type="EMBL" id="AAEW02000004">
    <property type="protein sequence ID" value="EAT16582.1"/>
    <property type="molecule type" value="Genomic_DNA"/>
</dbReference>
<dbReference type="InterPro" id="IPR001307">
    <property type="entry name" value="Thiosulphate_STrfase_CS"/>
</dbReference>
<dbReference type="InterPro" id="IPR050229">
    <property type="entry name" value="GlpE_sulfurtransferase"/>
</dbReference>
<accession>Q1K257</accession>
<dbReference type="AlphaFoldDB" id="Q1K257"/>
<name>Q1K257_DESA6</name>
<dbReference type="PROSITE" id="PS50206">
    <property type="entry name" value="RHODANESE_3"/>
    <property type="match status" value="1"/>
</dbReference>
<dbReference type="PANTHER" id="PTHR43031:SF16">
    <property type="entry name" value="OXIDOREDUCTASE"/>
    <property type="match status" value="1"/>
</dbReference>
<evidence type="ECO:0000313" key="2">
    <source>
        <dbReference type="EMBL" id="EAT16582.1"/>
    </source>
</evidence>
<comment type="caution">
    <text evidence="2">The sequence shown here is derived from an EMBL/GenBank/DDBJ whole genome shotgun (WGS) entry which is preliminary data.</text>
</comment>
<feature type="domain" description="Rhodanese" evidence="1">
    <location>
        <begin position="40"/>
        <end position="129"/>
    </location>
</feature>
<dbReference type="InterPro" id="IPR036873">
    <property type="entry name" value="Rhodanese-like_dom_sf"/>
</dbReference>
<dbReference type="Pfam" id="PF00581">
    <property type="entry name" value="Rhodanese"/>
    <property type="match status" value="1"/>
</dbReference>
<dbReference type="CDD" id="cd00158">
    <property type="entry name" value="RHOD"/>
    <property type="match status" value="1"/>
</dbReference>
<reference evidence="2" key="1">
    <citation type="submission" date="2006-05" db="EMBL/GenBank/DDBJ databases">
        <title>Annotation of the draft genome assembly of Desulfuromonas acetoxidans DSM 684.</title>
        <authorList>
            <consortium name="US DOE Joint Genome Institute (JGI-ORNL)"/>
            <person name="Larimer F."/>
            <person name="Land M."/>
            <person name="Hauser L."/>
        </authorList>
    </citation>
    <scope>NUCLEOTIDE SEQUENCE [LARGE SCALE GENOMIC DNA]</scope>
    <source>
        <strain evidence="2">DSM 684</strain>
    </source>
</reference>
<dbReference type="Gene3D" id="3.40.250.10">
    <property type="entry name" value="Rhodanese-like domain"/>
    <property type="match status" value="1"/>
</dbReference>
<dbReference type="OrthoDB" id="9789348at2"/>
<organism evidence="2 3">
    <name type="scientific">Desulfuromonas acetoxidans (strain DSM 684 / 11070)</name>
    <dbReference type="NCBI Taxonomy" id="281689"/>
    <lineage>
        <taxon>Bacteria</taxon>
        <taxon>Pseudomonadati</taxon>
        <taxon>Thermodesulfobacteriota</taxon>
        <taxon>Desulfuromonadia</taxon>
        <taxon>Desulfuromonadales</taxon>
        <taxon>Desulfuromonadaceae</taxon>
        <taxon>Desulfuromonas</taxon>
    </lineage>
</organism>
<dbReference type="RefSeq" id="WP_005998588.1">
    <property type="nucleotide sequence ID" value="NZ_AAEW02000004.1"/>
</dbReference>
<dbReference type="SMART" id="SM00450">
    <property type="entry name" value="RHOD"/>
    <property type="match status" value="1"/>
</dbReference>
<dbReference type="PANTHER" id="PTHR43031">
    <property type="entry name" value="FAD-DEPENDENT OXIDOREDUCTASE"/>
    <property type="match status" value="1"/>
</dbReference>
<dbReference type="Proteomes" id="UP000005695">
    <property type="component" value="Unassembled WGS sequence"/>
</dbReference>
<reference evidence="2" key="2">
    <citation type="submission" date="2006-05" db="EMBL/GenBank/DDBJ databases">
        <title>Sequencing of the draft genome and assembly of Desulfuromonas acetoxidans DSM 684.</title>
        <authorList>
            <consortium name="US DOE Joint Genome Institute (JGI-PGF)"/>
            <person name="Copeland A."/>
            <person name="Lucas S."/>
            <person name="Lapidus A."/>
            <person name="Barry K."/>
            <person name="Detter J.C."/>
            <person name="Glavina del Rio T."/>
            <person name="Hammon N."/>
            <person name="Israni S."/>
            <person name="Dalin E."/>
            <person name="Tice H."/>
            <person name="Bruce D."/>
            <person name="Pitluck S."/>
            <person name="Richardson P."/>
        </authorList>
    </citation>
    <scope>NUCLEOTIDE SEQUENCE [LARGE SCALE GENOMIC DNA]</scope>
    <source>
        <strain evidence="2">DSM 684</strain>
    </source>
</reference>
<keyword evidence="3" id="KW-1185">Reference proteome</keyword>
<sequence>MELSMNWRRPLFGGAAILLLAIAACGENVAPKSLNQQLKKKNRPVVVDVRSSFEYQSGHVPGAIHIPLWSVPFSRSKLPKELDGIVIYCEHGPRAVLARGLFLLIGVRPVAFVKGHMAAWRQARLPMEK</sequence>
<dbReference type="SUPFAM" id="SSF52821">
    <property type="entry name" value="Rhodanese/Cell cycle control phosphatase"/>
    <property type="match status" value="1"/>
</dbReference>
<dbReference type="InterPro" id="IPR001763">
    <property type="entry name" value="Rhodanese-like_dom"/>
</dbReference>
<dbReference type="PROSITE" id="PS00380">
    <property type="entry name" value="RHODANESE_1"/>
    <property type="match status" value="1"/>
</dbReference>
<evidence type="ECO:0000259" key="1">
    <source>
        <dbReference type="PROSITE" id="PS50206"/>
    </source>
</evidence>
<proteinExistence type="predicted"/>
<evidence type="ECO:0000313" key="3">
    <source>
        <dbReference type="Proteomes" id="UP000005695"/>
    </source>
</evidence>
<protein>
    <submittedName>
        <fullName evidence="2">Rhodanese-like</fullName>
    </submittedName>
</protein>